<dbReference type="AlphaFoldDB" id="A0A1B0GM28"/>
<dbReference type="Proteomes" id="UP000092462">
    <property type="component" value="Unassembled WGS sequence"/>
</dbReference>
<reference evidence="1" key="1">
    <citation type="submission" date="2022-08" db="UniProtKB">
        <authorList>
            <consortium name="EnsemblMetazoa"/>
        </authorList>
    </citation>
    <scope>IDENTIFICATION</scope>
    <source>
        <strain evidence="1">Israel</strain>
    </source>
</reference>
<evidence type="ECO:0008006" key="3">
    <source>
        <dbReference type="Google" id="ProtNLM"/>
    </source>
</evidence>
<dbReference type="VEuPathDB" id="VectorBase:PPAPM1_000186"/>
<keyword evidence="2" id="KW-1185">Reference proteome</keyword>
<evidence type="ECO:0000313" key="2">
    <source>
        <dbReference type="Proteomes" id="UP000092462"/>
    </source>
</evidence>
<organism evidence="1 2">
    <name type="scientific">Phlebotomus papatasi</name>
    <name type="common">Sandfly</name>
    <dbReference type="NCBI Taxonomy" id="29031"/>
    <lineage>
        <taxon>Eukaryota</taxon>
        <taxon>Metazoa</taxon>
        <taxon>Ecdysozoa</taxon>
        <taxon>Arthropoda</taxon>
        <taxon>Hexapoda</taxon>
        <taxon>Insecta</taxon>
        <taxon>Pterygota</taxon>
        <taxon>Neoptera</taxon>
        <taxon>Endopterygota</taxon>
        <taxon>Diptera</taxon>
        <taxon>Nematocera</taxon>
        <taxon>Psychodoidea</taxon>
        <taxon>Psychodidae</taxon>
        <taxon>Phlebotomus</taxon>
        <taxon>Phlebotomus</taxon>
    </lineage>
</organism>
<dbReference type="EMBL" id="AJVK01011142">
    <property type="status" value="NOT_ANNOTATED_CDS"/>
    <property type="molecule type" value="Genomic_DNA"/>
</dbReference>
<evidence type="ECO:0000313" key="1">
    <source>
        <dbReference type="EnsemblMetazoa" id="PPAI002094-PA"/>
    </source>
</evidence>
<dbReference type="VEuPathDB" id="VectorBase:PPAI002094"/>
<dbReference type="EnsemblMetazoa" id="PPAI002094-RA">
    <property type="protein sequence ID" value="PPAI002094-PA"/>
    <property type="gene ID" value="PPAI002094"/>
</dbReference>
<dbReference type="EMBL" id="AJVK01011143">
    <property type="status" value="NOT_ANNOTATED_CDS"/>
    <property type="molecule type" value="Genomic_DNA"/>
</dbReference>
<proteinExistence type="predicted"/>
<sequence>MEVGDQGEGKEELYAPMMSPKIMTFPVVGVTLPKDQPFDCSKTTCSVILDQLEPRTSGSYRCEISGDAPEFKLISETGNMTIADRCK</sequence>
<protein>
    <recommendedName>
        <fullName evidence="3">Immunoglobulin I-set domain-containing protein</fullName>
    </recommendedName>
</protein>
<name>A0A1B0GM28_PHLPP</name>
<accession>A0A1B0GM28</accession>